<dbReference type="AlphaFoldDB" id="A0A0F9LB93"/>
<proteinExistence type="predicted"/>
<dbReference type="EMBL" id="LAZR01011507">
    <property type="protein sequence ID" value="KKM61310.1"/>
    <property type="molecule type" value="Genomic_DNA"/>
</dbReference>
<organism evidence="1">
    <name type="scientific">marine sediment metagenome</name>
    <dbReference type="NCBI Taxonomy" id="412755"/>
    <lineage>
        <taxon>unclassified sequences</taxon>
        <taxon>metagenomes</taxon>
        <taxon>ecological metagenomes</taxon>
    </lineage>
</organism>
<protein>
    <submittedName>
        <fullName evidence="1">Uncharacterized protein</fullName>
    </submittedName>
</protein>
<accession>A0A0F9LB93</accession>
<evidence type="ECO:0000313" key="1">
    <source>
        <dbReference type="EMBL" id="KKM61310.1"/>
    </source>
</evidence>
<sequence length="92" mass="10725">MKQPIVAFTVSSNYLERKKYCVKYLKISTRKNGIKFWSVSYVGMPYESVDERRKFAHVLAEKYGLPYFDNIMHGKHLTIGQKITLQDYGVAV</sequence>
<name>A0A0F9LB93_9ZZZZ</name>
<comment type="caution">
    <text evidence="1">The sequence shown here is derived from an EMBL/GenBank/DDBJ whole genome shotgun (WGS) entry which is preliminary data.</text>
</comment>
<gene>
    <name evidence="1" type="ORF">LCGC14_1532950</name>
</gene>
<reference evidence="1" key="1">
    <citation type="journal article" date="2015" name="Nature">
        <title>Complex archaea that bridge the gap between prokaryotes and eukaryotes.</title>
        <authorList>
            <person name="Spang A."/>
            <person name="Saw J.H."/>
            <person name="Jorgensen S.L."/>
            <person name="Zaremba-Niedzwiedzka K."/>
            <person name="Martijn J."/>
            <person name="Lind A.E."/>
            <person name="van Eijk R."/>
            <person name="Schleper C."/>
            <person name="Guy L."/>
            <person name="Ettema T.J."/>
        </authorList>
    </citation>
    <scope>NUCLEOTIDE SEQUENCE</scope>
</reference>